<keyword evidence="1" id="KW-0131">Cell cycle</keyword>
<feature type="coiled-coil region" evidence="1">
    <location>
        <begin position="33"/>
        <end position="74"/>
    </location>
</feature>
<keyword evidence="1" id="KW-0732">Signal</keyword>
<keyword evidence="1" id="KW-0175">Coiled coil</keyword>
<dbReference type="HAMAP" id="MF_02066">
    <property type="entry name" value="CpoB"/>
    <property type="match status" value="1"/>
</dbReference>
<dbReference type="InterPro" id="IPR019734">
    <property type="entry name" value="TPR_rpt"/>
</dbReference>
<comment type="similarity">
    <text evidence="1">Belongs to the CpoB family.</text>
</comment>
<feature type="compositionally biased region" description="Low complexity" evidence="3">
    <location>
        <begin position="190"/>
        <end position="209"/>
    </location>
</feature>
<proteinExistence type="inferred from homology"/>
<evidence type="ECO:0000256" key="2">
    <source>
        <dbReference type="PROSITE-ProRule" id="PRU00339"/>
    </source>
</evidence>
<gene>
    <name evidence="4" type="primary">ybgF</name>
    <name evidence="1" type="synonym">cpoB</name>
    <name evidence="4" type="ORF">ABEG18_19390</name>
</gene>
<feature type="compositionally biased region" description="Low complexity" evidence="3">
    <location>
        <begin position="124"/>
        <end position="133"/>
    </location>
</feature>
<name>A0AAU7JCI4_9HYPH</name>
<feature type="compositionally biased region" description="Low complexity" evidence="3">
    <location>
        <begin position="163"/>
        <end position="181"/>
    </location>
</feature>
<dbReference type="InterPro" id="IPR011990">
    <property type="entry name" value="TPR-like_helical_dom_sf"/>
</dbReference>
<sequence length="343" mass="36883" precursor="true">MIRRSVWAFSALALAVLAVPASAQDASELLVRTNRLEGQVRQLSGQIEQLQFQNRRLEDQLKKFQEDVEFRFQERAGRPAASGATPPAASPGPPKPQKRSDAFDPSAQPAAPGSPRALGDVASAAPAAPQGQPGRDRRIADLIEDDPGAPMDLNQMNRSAGLPQGAVPPAQQHAPPQAYPQGMNPAFPQGAAPAGTPRAAGTGQTGTTVASAGTGLAKDEYDLAYGLVLQRQYEQAEMAFKQFLQAHPKDRMAANATYWLGETYFRRAQYPDAVEQYLKVYRTYNSSKVAPDSMLKLGLSLRGMGQPDQACATLAEVTRRYPEASAEVRASAERELKRGSCAP</sequence>
<reference evidence="4" key="1">
    <citation type="submission" date="2024-05" db="EMBL/GenBank/DDBJ databases">
        <authorList>
            <person name="Kim S."/>
            <person name="Heo J."/>
            <person name="Choi H."/>
            <person name="Choi Y."/>
            <person name="Kwon S.-W."/>
            <person name="Kim Y."/>
        </authorList>
    </citation>
    <scope>NUCLEOTIDE SEQUENCE</scope>
    <source>
        <strain evidence="4">KACC 23698</strain>
    </source>
</reference>
<comment type="function">
    <text evidence="1">Mediates coordination of peptidoglycan synthesis and outer membrane constriction during cell division.</text>
</comment>
<keyword evidence="2" id="KW-0802">TPR repeat</keyword>
<dbReference type="GO" id="GO:0030288">
    <property type="term" value="C:outer membrane-bounded periplasmic space"/>
    <property type="evidence" value="ECO:0007669"/>
    <property type="project" value="UniProtKB-UniRule"/>
</dbReference>
<dbReference type="InterPro" id="IPR034706">
    <property type="entry name" value="CpoB"/>
</dbReference>
<dbReference type="AlphaFoldDB" id="A0AAU7JCI4"/>
<dbReference type="RefSeq" id="WP_406854692.1">
    <property type="nucleotide sequence ID" value="NZ_CP157484.1"/>
</dbReference>
<dbReference type="PROSITE" id="PS50005">
    <property type="entry name" value="TPR"/>
    <property type="match status" value="1"/>
</dbReference>
<evidence type="ECO:0000256" key="3">
    <source>
        <dbReference type="SAM" id="MobiDB-lite"/>
    </source>
</evidence>
<organism evidence="4">
    <name type="scientific">Alsobacter sp. KACC 23698</name>
    <dbReference type="NCBI Taxonomy" id="3149229"/>
    <lineage>
        <taxon>Bacteria</taxon>
        <taxon>Pseudomonadati</taxon>
        <taxon>Pseudomonadota</taxon>
        <taxon>Alphaproteobacteria</taxon>
        <taxon>Hyphomicrobiales</taxon>
        <taxon>Alsobacteraceae</taxon>
        <taxon>Alsobacter</taxon>
    </lineage>
</organism>
<dbReference type="EMBL" id="CP157484">
    <property type="protein sequence ID" value="XBO37865.1"/>
    <property type="molecule type" value="Genomic_DNA"/>
</dbReference>
<comment type="subcellular location">
    <subcellularLocation>
        <location evidence="1">Periplasm</location>
    </subcellularLocation>
</comment>
<feature type="chain" id="PRO_5043066850" description="Cell division coordinator CpoB" evidence="1">
    <location>
        <begin position="24"/>
        <end position="343"/>
    </location>
</feature>
<dbReference type="InterPro" id="IPR014162">
    <property type="entry name" value="CpoB_C"/>
</dbReference>
<feature type="region of interest" description="Disordered" evidence="3">
    <location>
        <begin position="75"/>
        <end position="209"/>
    </location>
</feature>
<accession>A0AAU7JCI4</accession>
<evidence type="ECO:0000313" key="4">
    <source>
        <dbReference type="EMBL" id="XBO37865.1"/>
    </source>
</evidence>
<dbReference type="GO" id="GO:0043093">
    <property type="term" value="P:FtsZ-dependent cytokinesis"/>
    <property type="evidence" value="ECO:0007669"/>
    <property type="project" value="UniProtKB-UniRule"/>
</dbReference>
<feature type="signal peptide" evidence="1">
    <location>
        <begin position="1"/>
        <end position="23"/>
    </location>
</feature>
<dbReference type="Pfam" id="PF13174">
    <property type="entry name" value="TPR_6"/>
    <property type="match status" value="1"/>
</dbReference>
<keyword evidence="1" id="KW-0574">Periplasm</keyword>
<feature type="repeat" description="TPR" evidence="2">
    <location>
        <begin position="254"/>
        <end position="287"/>
    </location>
</feature>
<dbReference type="Gene3D" id="1.25.40.10">
    <property type="entry name" value="Tetratricopeptide repeat domain"/>
    <property type="match status" value="1"/>
</dbReference>
<dbReference type="NCBIfam" id="TIGR02795">
    <property type="entry name" value="tol_pal_ybgF"/>
    <property type="match status" value="1"/>
</dbReference>
<feature type="compositionally biased region" description="Low complexity" evidence="3">
    <location>
        <begin position="78"/>
        <end position="87"/>
    </location>
</feature>
<evidence type="ECO:0000256" key="1">
    <source>
        <dbReference type="HAMAP-Rule" id="MF_02066"/>
    </source>
</evidence>
<dbReference type="SUPFAM" id="SSF48452">
    <property type="entry name" value="TPR-like"/>
    <property type="match status" value="1"/>
</dbReference>
<protein>
    <recommendedName>
        <fullName evidence="1">Cell division coordinator CpoB</fullName>
    </recommendedName>
</protein>
<dbReference type="Pfam" id="PF13432">
    <property type="entry name" value="TPR_16"/>
    <property type="match status" value="1"/>
</dbReference>
<keyword evidence="1" id="KW-0132">Cell division</keyword>